<evidence type="ECO:0000313" key="6">
    <source>
        <dbReference type="EMBL" id="PHH81261.1"/>
    </source>
</evidence>
<comment type="caution">
    <text evidence="6">The sequence shown here is derived from an EMBL/GenBank/DDBJ whole genome shotgun (WGS) entry which is preliminary data.</text>
</comment>
<sequence length="347" mass="38777">MKPKHMRKGTTGHRQQNEAQGSTDNVAPTNVLATEDAVEHSASSVSESDSLSRTFDTSDSITLRERGVGHVASTNTSVSSTIPPSVKPKHLKIPVDTTALRARLAAKIEALRAARKADGPDGKPIRTRQELIEARRAKEAQRKAHKKELRRKAKLEEARKREEELASNSPGVMSPSVELDATTNISFGRVIFDDGSQMSHDLSYVLNQGKKKGPSDPKTALLKVQNQKKRLQDLDAEKQADVADKEAWLTARRRFEGDKIRDDEGILKKAVKRKEAIKKKSDKAWKERVQGVEHAQKERQKKREENIKKRREEKMMGKAGKRKGGSKMKKKGRPGFEGRLGVMSSKK</sequence>
<feature type="region of interest" description="Disordered" evidence="4">
    <location>
        <begin position="1"/>
        <end position="86"/>
    </location>
</feature>
<comment type="subcellular location">
    <subcellularLocation>
        <location evidence="1">Nucleus</location>
    </subcellularLocation>
</comment>
<dbReference type="Pfam" id="PF04935">
    <property type="entry name" value="SURF6"/>
    <property type="match status" value="1"/>
</dbReference>
<dbReference type="GO" id="GO:0042274">
    <property type="term" value="P:ribosomal small subunit biogenesis"/>
    <property type="evidence" value="ECO:0007669"/>
    <property type="project" value="TreeGrafter"/>
</dbReference>
<keyword evidence="3" id="KW-0539">Nucleus</keyword>
<evidence type="ECO:0000313" key="7">
    <source>
        <dbReference type="Proteomes" id="UP000224854"/>
    </source>
</evidence>
<feature type="region of interest" description="Disordered" evidence="4">
    <location>
        <begin position="276"/>
        <end position="347"/>
    </location>
</feature>
<feature type="compositionally biased region" description="Basic and acidic residues" evidence="4">
    <location>
        <begin position="154"/>
        <end position="164"/>
    </location>
</feature>
<dbReference type="InterPro" id="IPR029190">
    <property type="entry name" value="Rrp14/SURF6_C"/>
</dbReference>
<evidence type="ECO:0000259" key="5">
    <source>
        <dbReference type="Pfam" id="PF04935"/>
    </source>
</evidence>
<feature type="region of interest" description="Disordered" evidence="4">
    <location>
        <begin position="139"/>
        <end position="176"/>
    </location>
</feature>
<evidence type="ECO:0000256" key="2">
    <source>
        <dbReference type="ARBA" id="ARBA00005904"/>
    </source>
</evidence>
<feature type="compositionally biased region" description="Basic residues" evidence="4">
    <location>
        <begin position="1"/>
        <end position="11"/>
    </location>
</feature>
<dbReference type="InterPro" id="IPR007019">
    <property type="entry name" value="SURF6"/>
</dbReference>
<gene>
    <name evidence="6" type="ORF">CDD82_1161</name>
</gene>
<keyword evidence="7" id="KW-1185">Reference proteome</keyword>
<feature type="compositionally biased region" description="Polar residues" evidence="4">
    <location>
        <begin position="12"/>
        <end position="32"/>
    </location>
</feature>
<comment type="similarity">
    <text evidence="2">Belongs to the SURF6 family.</text>
</comment>
<dbReference type="OrthoDB" id="444809at2759"/>
<dbReference type="PANTHER" id="PTHR14369">
    <property type="entry name" value="SURFEIT LOCUS PROTEIN 6"/>
    <property type="match status" value="1"/>
</dbReference>
<dbReference type="EMBL" id="NJEU01000133">
    <property type="protein sequence ID" value="PHH81261.1"/>
    <property type="molecule type" value="Genomic_DNA"/>
</dbReference>
<dbReference type="AlphaFoldDB" id="A0A2C5ZPM1"/>
<dbReference type="GO" id="GO:0005730">
    <property type="term" value="C:nucleolus"/>
    <property type="evidence" value="ECO:0007669"/>
    <property type="project" value="TreeGrafter"/>
</dbReference>
<protein>
    <recommendedName>
        <fullName evidence="5">Ribosomal RNA-processing protein 14/surfeit locus protein 6 C-terminal domain-containing protein</fullName>
    </recommendedName>
</protein>
<evidence type="ECO:0000256" key="3">
    <source>
        <dbReference type="ARBA" id="ARBA00023242"/>
    </source>
</evidence>
<reference evidence="6 7" key="1">
    <citation type="submission" date="2017-06" db="EMBL/GenBank/DDBJ databases">
        <title>Ant-infecting Ophiocordyceps genomes reveal a high diversity of potential behavioral manipulation genes and a possible major role for enterotoxins.</title>
        <authorList>
            <person name="De Bekker C."/>
            <person name="Evans H.C."/>
            <person name="Brachmann A."/>
            <person name="Hughes D.P."/>
        </authorList>
    </citation>
    <scope>NUCLEOTIDE SEQUENCE [LARGE SCALE GENOMIC DNA]</scope>
    <source>
        <strain evidence="6 7">1348a</strain>
    </source>
</reference>
<feature type="compositionally biased region" description="Polar residues" evidence="4">
    <location>
        <begin position="72"/>
        <end position="83"/>
    </location>
</feature>
<feature type="compositionally biased region" description="Basic residues" evidence="4">
    <location>
        <begin position="319"/>
        <end position="333"/>
    </location>
</feature>
<feature type="compositionally biased region" description="Basic and acidic residues" evidence="4">
    <location>
        <begin position="278"/>
        <end position="316"/>
    </location>
</feature>
<evidence type="ECO:0000256" key="4">
    <source>
        <dbReference type="SAM" id="MobiDB-lite"/>
    </source>
</evidence>
<evidence type="ECO:0000256" key="1">
    <source>
        <dbReference type="ARBA" id="ARBA00004123"/>
    </source>
</evidence>
<dbReference type="GO" id="GO:0003677">
    <property type="term" value="F:DNA binding"/>
    <property type="evidence" value="ECO:0007669"/>
    <property type="project" value="TreeGrafter"/>
</dbReference>
<feature type="compositionally biased region" description="Low complexity" evidence="4">
    <location>
        <begin position="40"/>
        <end position="52"/>
    </location>
</feature>
<accession>A0A2C5ZPM1</accession>
<feature type="compositionally biased region" description="Basic residues" evidence="4">
    <location>
        <begin position="143"/>
        <end position="153"/>
    </location>
</feature>
<proteinExistence type="inferred from homology"/>
<dbReference type="GO" id="GO:0003723">
    <property type="term" value="F:RNA binding"/>
    <property type="evidence" value="ECO:0007669"/>
    <property type="project" value="TreeGrafter"/>
</dbReference>
<dbReference type="GO" id="GO:0042273">
    <property type="term" value="P:ribosomal large subunit biogenesis"/>
    <property type="evidence" value="ECO:0007669"/>
    <property type="project" value="TreeGrafter"/>
</dbReference>
<organism evidence="6 7">
    <name type="scientific">Ophiocordyceps australis</name>
    <dbReference type="NCBI Taxonomy" id="1399860"/>
    <lineage>
        <taxon>Eukaryota</taxon>
        <taxon>Fungi</taxon>
        <taxon>Dikarya</taxon>
        <taxon>Ascomycota</taxon>
        <taxon>Pezizomycotina</taxon>
        <taxon>Sordariomycetes</taxon>
        <taxon>Hypocreomycetidae</taxon>
        <taxon>Hypocreales</taxon>
        <taxon>Ophiocordycipitaceae</taxon>
        <taxon>Ophiocordyceps</taxon>
    </lineage>
</organism>
<dbReference type="Proteomes" id="UP000224854">
    <property type="component" value="Unassembled WGS sequence"/>
</dbReference>
<feature type="domain" description="Ribosomal RNA-processing protein 14/surfeit locus protein 6 C-terminal" evidence="5">
    <location>
        <begin position="129"/>
        <end position="318"/>
    </location>
</feature>
<name>A0A2C5ZPM1_9HYPO</name>
<dbReference type="PANTHER" id="PTHR14369:SF0">
    <property type="entry name" value="SURFEIT LOCUS PROTEIN 6"/>
    <property type="match status" value="1"/>
</dbReference>